<dbReference type="InterPro" id="IPR018541">
    <property type="entry name" value="Ftsk_gamma"/>
</dbReference>
<dbReference type="InterPro" id="IPR041027">
    <property type="entry name" value="FtsK_alpha"/>
</dbReference>
<dbReference type="Pfam" id="PF13491">
    <property type="entry name" value="FtsK_4TM"/>
    <property type="match status" value="1"/>
</dbReference>
<dbReference type="InterPro" id="IPR027417">
    <property type="entry name" value="P-loop_NTPase"/>
</dbReference>
<evidence type="ECO:0000256" key="14">
    <source>
        <dbReference type="SAM" id="MobiDB-lite"/>
    </source>
</evidence>
<keyword evidence="6 13" id="KW-0547">Nucleotide-binding</keyword>
<reference evidence="17 18" key="1">
    <citation type="journal article" date="2016" name="Nat. Commun.">
        <title>Thousands of microbial genomes shed light on interconnected biogeochemical processes in an aquifer system.</title>
        <authorList>
            <person name="Anantharaman K."/>
            <person name="Brown C.T."/>
            <person name="Hug L.A."/>
            <person name="Sharon I."/>
            <person name="Castelle C.J."/>
            <person name="Probst A.J."/>
            <person name="Thomas B.C."/>
            <person name="Singh A."/>
            <person name="Wilkins M.J."/>
            <person name="Karaoz U."/>
            <person name="Brodie E.L."/>
            <person name="Williams K.H."/>
            <person name="Hubbard S.S."/>
            <person name="Banfield J.F."/>
        </authorList>
    </citation>
    <scope>NUCLEOTIDE SEQUENCE [LARGE SCALE GENOMIC DNA]</scope>
</reference>
<dbReference type="InterPro" id="IPR002543">
    <property type="entry name" value="FtsK_dom"/>
</dbReference>
<evidence type="ECO:0000313" key="18">
    <source>
        <dbReference type="Proteomes" id="UP000176700"/>
    </source>
</evidence>
<comment type="subcellular location">
    <subcellularLocation>
        <location evidence="1">Cell membrane</location>
        <topology evidence="1">Multi-pass membrane protein</topology>
    </subcellularLocation>
</comment>
<evidence type="ECO:0000256" key="6">
    <source>
        <dbReference type="ARBA" id="ARBA00022741"/>
    </source>
</evidence>
<dbReference type="Gene3D" id="3.30.980.40">
    <property type="match status" value="1"/>
</dbReference>
<dbReference type="Gene3D" id="1.10.10.10">
    <property type="entry name" value="Winged helix-like DNA-binding domain superfamily/Winged helix DNA-binding domain"/>
    <property type="match status" value="1"/>
</dbReference>
<evidence type="ECO:0000256" key="13">
    <source>
        <dbReference type="PROSITE-ProRule" id="PRU00289"/>
    </source>
</evidence>
<dbReference type="InterPro" id="IPR025199">
    <property type="entry name" value="FtsK_4TM"/>
</dbReference>
<dbReference type="InterPro" id="IPR036388">
    <property type="entry name" value="WH-like_DNA-bd_sf"/>
</dbReference>
<dbReference type="GO" id="GO:0005524">
    <property type="term" value="F:ATP binding"/>
    <property type="evidence" value="ECO:0007669"/>
    <property type="project" value="UniProtKB-UniRule"/>
</dbReference>
<feature type="transmembrane region" description="Helical" evidence="15">
    <location>
        <begin position="12"/>
        <end position="39"/>
    </location>
</feature>
<feature type="transmembrane region" description="Helical" evidence="15">
    <location>
        <begin position="73"/>
        <end position="91"/>
    </location>
</feature>
<dbReference type="Pfam" id="PF01580">
    <property type="entry name" value="FtsK_SpoIIIE"/>
    <property type="match status" value="1"/>
</dbReference>
<keyword evidence="7" id="KW-0159">Chromosome partition</keyword>
<evidence type="ECO:0000256" key="10">
    <source>
        <dbReference type="ARBA" id="ARBA00023125"/>
    </source>
</evidence>
<sequence>MHLVICASARVLFFGYVLAALSLPCFNLYKVCFIIRNVARKSRRKRRWWAFSFFGSFPVHWYRSLNQETKESIIGLLMFLFAALSVLAWFGKAGWGGNILYASAFLLFGHAFLLFPLVLFLLAFSFLFSIERRFFPSVFFGGFLILISTLGFVDILGTDVAERPAGFIGNIVSSALISFLDVWASGVLLAVVLVVGFLVAFNVPLVRKKDTAMSDGKVNKAVAVDTGVITSGEVLDTDAKTQDDKNEEVSGKEQASKTLPDSVVDDVSPASYRDARGVPGEEAYVMGQKLSSGLSAHPKYVHPPFALLEDDKGTPSSGDIKANANIIQRTLEQFGIPVEMGEVSVGPSVTQYTLKPAQGVKLSKISALQNDLALALAAHPLRLEAPIPGRSLVGIEIPNRSIALVRLRSLLEKDVFKNGGPLLFPLGRDVRGESVFASITTMPHLLIAGSTGSGKSISIHIMIMSLLYKNAPSVLKLLLIDPKRVELMHYHDIPHLLSPVVTTAKGAIKALRWMVLEMERRYEMFAEMRARDIRSYNEKTDEPIPFIVVIIDELADIMASNARDIEGSIVRLAQMARAVGIHLVVSTQRPSVEVITGLIKANITSRIAFQVASQVDSRTILDGAGADKLLGNGDMLYQSGDASKPRRIQGAFITEKEVRRVTDFVRRQGKAEYAESFNDVESHPGFIQEDEMDDELYQTAYDMVVKTQKASASYLQRRLRVGYARAARLLDLLEENGVIGPGDGAKPREVLITNDEPADLHGQV</sequence>
<evidence type="ECO:0000256" key="15">
    <source>
        <dbReference type="SAM" id="Phobius"/>
    </source>
</evidence>
<dbReference type="CDD" id="cd01127">
    <property type="entry name" value="TrwB_TraG_TraD_VirD4"/>
    <property type="match status" value="1"/>
</dbReference>
<evidence type="ECO:0000256" key="2">
    <source>
        <dbReference type="ARBA" id="ARBA00006474"/>
    </source>
</evidence>
<dbReference type="InterPro" id="IPR050206">
    <property type="entry name" value="FtsK/SpoIIIE/SftA"/>
</dbReference>
<dbReference type="GO" id="GO:0051301">
    <property type="term" value="P:cell division"/>
    <property type="evidence" value="ECO:0007669"/>
    <property type="project" value="UniProtKB-KW"/>
</dbReference>
<evidence type="ECO:0000256" key="9">
    <source>
        <dbReference type="ARBA" id="ARBA00022989"/>
    </source>
</evidence>
<gene>
    <name evidence="17" type="ORF">A2W41_01430</name>
</gene>
<dbReference type="InterPro" id="IPR036390">
    <property type="entry name" value="WH_DNA-bd_sf"/>
</dbReference>
<feature type="transmembrane region" description="Helical" evidence="15">
    <location>
        <begin position="103"/>
        <end position="127"/>
    </location>
</feature>
<keyword evidence="11 15" id="KW-0472">Membrane</keyword>
<dbReference type="GO" id="GO:0007059">
    <property type="term" value="P:chromosome segregation"/>
    <property type="evidence" value="ECO:0007669"/>
    <property type="project" value="UniProtKB-KW"/>
</dbReference>
<name>A0A1G2FTE2_9BACT</name>
<dbReference type="SMART" id="SM00843">
    <property type="entry name" value="Ftsk_gamma"/>
    <property type="match status" value="1"/>
</dbReference>
<evidence type="ECO:0000256" key="5">
    <source>
        <dbReference type="ARBA" id="ARBA00022692"/>
    </source>
</evidence>
<feature type="region of interest" description="Disordered" evidence="14">
    <location>
        <begin position="235"/>
        <end position="263"/>
    </location>
</feature>
<dbReference type="Pfam" id="PF09397">
    <property type="entry name" value="FtsK_gamma"/>
    <property type="match status" value="1"/>
</dbReference>
<dbReference type="SUPFAM" id="SSF46785">
    <property type="entry name" value="Winged helix' DNA-binding domain"/>
    <property type="match status" value="1"/>
</dbReference>
<feature type="transmembrane region" description="Helical" evidence="15">
    <location>
        <begin position="182"/>
        <end position="203"/>
    </location>
</feature>
<evidence type="ECO:0000256" key="3">
    <source>
        <dbReference type="ARBA" id="ARBA00022475"/>
    </source>
</evidence>
<evidence type="ECO:0000256" key="7">
    <source>
        <dbReference type="ARBA" id="ARBA00022829"/>
    </source>
</evidence>
<feature type="domain" description="FtsK" evidence="16">
    <location>
        <begin position="432"/>
        <end position="618"/>
    </location>
</feature>
<evidence type="ECO:0000256" key="8">
    <source>
        <dbReference type="ARBA" id="ARBA00022840"/>
    </source>
</evidence>
<dbReference type="GO" id="GO:0003677">
    <property type="term" value="F:DNA binding"/>
    <property type="evidence" value="ECO:0007669"/>
    <property type="project" value="UniProtKB-KW"/>
</dbReference>
<protein>
    <recommendedName>
        <fullName evidence="16">FtsK domain-containing protein</fullName>
    </recommendedName>
</protein>
<dbReference type="PANTHER" id="PTHR22683:SF41">
    <property type="entry name" value="DNA TRANSLOCASE FTSK"/>
    <property type="match status" value="1"/>
</dbReference>
<dbReference type="EMBL" id="MHNI01000031">
    <property type="protein sequence ID" value="OGZ41364.1"/>
    <property type="molecule type" value="Genomic_DNA"/>
</dbReference>
<accession>A0A1G2FTE2</accession>
<dbReference type="Proteomes" id="UP000176700">
    <property type="component" value="Unassembled WGS sequence"/>
</dbReference>
<dbReference type="PANTHER" id="PTHR22683">
    <property type="entry name" value="SPORULATION PROTEIN RELATED"/>
    <property type="match status" value="1"/>
</dbReference>
<feature type="compositionally biased region" description="Basic and acidic residues" evidence="14">
    <location>
        <begin position="237"/>
        <end position="255"/>
    </location>
</feature>
<keyword evidence="10" id="KW-0238">DNA-binding</keyword>
<dbReference type="AlphaFoldDB" id="A0A1G2FTE2"/>
<comment type="similarity">
    <text evidence="2">Belongs to the FtsK/SpoIIIE/SftA family.</text>
</comment>
<dbReference type="Pfam" id="PF17854">
    <property type="entry name" value="FtsK_alpha"/>
    <property type="match status" value="1"/>
</dbReference>
<keyword evidence="3" id="KW-1003">Cell membrane</keyword>
<evidence type="ECO:0000259" key="16">
    <source>
        <dbReference type="PROSITE" id="PS50901"/>
    </source>
</evidence>
<dbReference type="PROSITE" id="PS50901">
    <property type="entry name" value="FTSK"/>
    <property type="match status" value="1"/>
</dbReference>
<dbReference type="SUPFAM" id="SSF52540">
    <property type="entry name" value="P-loop containing nucleoside triphosphate hydrolases"/>
    <property type="match status" value="1"/>
</dbReference>
<organism evidence="17 18">
    <name type="scientific">Candidatus Ryanbacteria bacterium RIFCSPHIGHO2_01_45_13</name>
    <dbReference type="NCBI Taxonomy" id="1802112"/>
    <lineage>
        <taxon>Bacteria</taxon>
        <taxon>Candidatus Ryaniibacteriota</taxon>
    </lineage>
</organism>
<evidence type="ECO:0000313" key="17">
    <source>
        <dbReference type="EMBL" id="OGZ41364.1"/>
    </source>
</evidence>
<keyword evidence="5 15" id="KW-0812">Transmembrane</keyword>
<evidence type="ECO:0000256" key="12">
    <source>
        <dbReference type="ARBA" id="ARBA00023306"/>
    </source>
</evidence>
<feature type="transmembrane region" description="Helical" evidence="15">
    <location>
        <begin position="134"/>
        <end position="153"/>
    </location>
</feature>
<keyword evidence="4" id="KW-0132">Cell division</keyword>
<dbReference type="GO" id="GO:0005886">
    <property type="term" value="C:plasma membrane"/>
    <property type="evidence" value="ECO:0007669"/>
    <property type="project" value="UniProtKB-SubCell"/>
</dbReference>
<proteinExistence type="inferred from homology"/>
<feature type="binding site" evidence="13">
    <location>
        <begin position="449"/>
        <end position="456"/>
    </location>
    <ligand>
        <name>ATP</name>
        <dbReference type="ChEBI" id="CHEBI:30616"/>
    </ligand>
</feature>
<dbReference type="Gene3D" id="3.40.50.300">
    <property type="entry name" value="P-loop containing nucleotide triphosphate hydrolases"/>
    <property type="match status" value="1"/>
</dbReference>
<evidence type="ECO:0000256" key="1">
    <source>
        <dbReference type="ARBA" id="ARBA00004651"/>
    </source>
</evidence>
<keyword evidence="9 15" id="KW-1133">Transmembrane helix</keyword>
<comment type="caution">
    <text evidence="17">The sequence shown here is derived from an EMBL/GenBank/DDBJ whole genome shotgun (WGS) entry which is preliminary data.</text>
</comment>
<evidence type="ECO:0000256" key="4">
    <source>
        <dbReference type="ARBA" id="ARBA00022618"/>
    </source>
</evidence>
<keyword evidence="12" id="KW-0131">Cell cycle</keyword>
<keyword evidence="8 13" id="KW-0067">ATP-binding</keyword>
<evidence type="ECO:0000256" key="11">
    <source>
        <dbReference type="ARBA" id="ARBA00023136"/>
    </source>
</evidence>